<feature type="compositionally biased region" description="Basic and acidic residues" evidence="1">
    <location>
        <begin position="84"/>
        <end position="96"/>
    </location>
</feature>
<dbReference type="Proteomes" id="UP001150569">
    <property type="component" value="Unassembled WGS sequence"/>
</dbReference>
<feature type="domain" description="Hyaluronan/mRNA-binding protein" evidence="2">
    <location>
        <begin position="31"/>
        <end position="101"/>
    </location>
</feature>
<protein>
    <recommendedName>
        <fullName evidence="2">Hyaluronan/mRNA-binding protein domain-containing protein</fullName>
    </recommendedName>
</protein>
<keyword evidence="4" id="KW-1185">Reference proteome</keyword>
<accession>A0A9W8E312</accession>
<feature type="region of interest" description="Disordered" evidence="1">
    <location>
        <begin position="61"/>
        <end position="101"/>
    </location>
</feature>
<organism evidence="3 4">
    <name type="scientific">Tieghemiomyces parasiticus</name>
    <dbReference type="NCBI Taxonomy" id="78921"/>
    <lineage>
        <taxon>Eukaryota</taxon>
        <taxon>Fungi</taxon>
        <taxon>Fungi incertae sedis</taxon>
        <taxon>Zoopagomycota</taxon>
        <taxon>Kickxellomycotina</taxon>
        <taxon>Dimargaritomycetes</taxon>
        <taxon>Dimargaritales</taxon>
        <taxon>Dimargaritaceae</taxon>
        <taxon>Tieghemiomyces</taxon>
    </lineage>
</organism>
<dbReference type="InterPro" id="IPR006861">
    <property type="entry name" value="HABP4_PAIRBP1-bd"/>
</dbReference>
<comment type="caution">
    <text evidence="3">The sequence shown here is derived from an EMBL/GenBank/DDBJ whole genome shotgun (WGS) entry which is preliminary data.</text>
</comment>
<dbReference type="Pfam" id="PF04774">
    <property type="entry name" value="HABP4_PAI-RBP1"/>
    <property type="match status" value="1"/>
</dbReference>
<evidence type="ECO:0000313" key="3">
    <source>
        <dbReference type="EMBL" id="KAJ1930496.1"/>
    </source>
</evidence>
<reference evidence="3" key="1">
    <citation type="submission" date="2022-07" db="EMBL/GenBank/DDBJ databases">
        <title>Phylogenomic reconstructions and comparative analyses of Kickxellomycotina fungi.</title>
        <authorList>
            <person name="Reynolds N.K."/>
            <person name="Stajich J.E."/>
            <person name="Barry K."/>
            <person name="Grigoriev I.V."/>
            <person name="Crous P."/>
            <person name="Smith M.E."/>
        </authorList>
    </citation>
    <scope>NUCLEOTIDE SEQUENCE</scope>
    <source>
        <strain evidence="3">RSA 861</strain>
    </source>
</reference>
<sequence length="119" mass="13497">MTRTHEKLTNPSPRVPYHDRHLPRQGPPDVRALPRKHGAGAHNWGRPLEDDVEALREEVYNDNPAVSGGQSTEGDMTMPVQETQRTDRRLAKEDHPTSQNKVQVVDEDTFKTLAANLKR</sequence>
<name>A0A9W8E312_9FUNG</name>
<proteinExistence type="predicted"/>
<dbReference type="EMBL" id="JANBPT010000006">
    <property type="protein sequence ID" value="KAJ1930496.1"/>
    <property type="molecule type" value="Genomic_DNA"/>
</dbReference>
<gene>
    <name evidence="3" type="ORF">IWQ60_000281</name>
</gene>
<dbReference type="OrthoDB" id="5590544at2759"/>
<evidence type="ECO:0000259" key="2">
    <source>
        <dbReference type="Pfam" id="PF04774"/>
    </source>
</evidence>
<evidence type="ECO:0000256" key="1">
    <source>
        <dbReference type="SAM" id="MobiDB-lite"/>
    </source>
</evidence>
<evidence type="ECO:0000313" key="4">
    <source>
        <dbReference type="Proteomes" id="UP001150569"/>
    </source>
</evidence>
<feature type="region of interest" description="Disordered" evidence="1">
    <location>
        <begin position="1"/>
        <end position="47"/>
    </location>
</feature>
<dbReference type="AlphaFoldDB" id="A0A9W8E312"/>